<keyword evidence="2" id="KW-1185">Reference proteome</keyword>
<organism evidence="1 2">
    <name type="scientific">Candidatus Phycosocius bacilliformis</name>
    <dbReference type="NCBI Taxonomy" id="1445552"/>
    <lineage>
        <taxon>Bacteria</taxon>
        <taxon>Pseudomonadati</taxon>
        <taxon>Pseudomonadota</taxon>
        <taxon>Alphaproteobacteria</taxon>
        <taxon>Caulobacterales</taxon>
        <taxon>Caulobacterales incertae sedis</taxon>
        <taxon>Candidatus Phycosocius</taxon>
    </lineage>
</organism>
<name>A0A2P2E9M3_9PROT</name>
<evidence type="ECO:0000313" key="1">
    <source>
        <dbReference type="EMBL" id="GBF57762.1"/>
    </source>
</evidence>
<dbReference type="EMBL" id="BFBR01000004">
    <property type="protein sequence ID" value="GBF57762.1"/>
    <property type="molecule type" value="Genomic_DNA"/>
</dbReference>
<dbReference type="OrthoDB" id="9896573at2"/>
<accession>A0A2P2E9M3</accession>
<reference evidence="1 2" key="1">
    <citation type="journal article" date="2018" name="Genome Announc.">
        <title>Draft Genome Sequence of "Candidatus Phycosocius bacilliformis," an Alphaproteobacterial Ectosymbiont of the Hydrocarbon-Producing Green Alga Botryococcus braunii.</title>
        <authorList>
            <person name="Tanabe Y."/>
            <person name="Yamaguchi H."/>
            <person name="Watanabe M.M."/>
        </authorList>
    </citation>
    <scope>NUCLEOTIDE SEQUENCE [LARGE SCALE GENOMIC DNA]</scope>
    <source>
        <strain evidence="1 2">BOTRYCO-2</strain>
    </source>
</reference>
<dbReference type="Proteomes" id="UP000245086">
    <property type="component" value="Unassembled WGS sequence"/>
</dbReference>
<sequence>MMSLSSPSEISRRGLIGQALVASFLVTVPGAATAAGGSPIPLPVNLRITLDRPFETTASRKLVAGLTEAVSKIGGILPVSAAIWVHVYDSSAKGRGGKLI</sequence>
<evidence type="ECO:0000313" key="2">
    <source>
        <dbReference type="Proteomes" id="UP000245086"/>
    </source>
</evidence>
<comment type="caution">
    <text evidence="1">The sequence shown here is derived from an EMBL/GenBank/DDBJ whole genome shotgun (WGS) entry which is preliminary data.</text>
</comment>
<dbReference type="AlphaFoldDB" id="A0A2P2E9M3"/>
<proteinExistence type="predicted"/>
<gene>
    <name evidence="1" type="ORF">PbB2_01431</name>
</gene>
<dbReference type="RefSeq" id="WP_108984649.1">
    <property type="nucleotide sequence ID" value="NZ_BFBR01000004.1"/>
</dbReference>
<protein>
    <submittedName>
        <fullName evidence="1">Uncharacterized protein</fullName>
    </submittedName>
</protein>